<name>A0A4V5NI41_9PEZI</name>
<evidence type="ECO:0000313" key="1">
    <source>
        <dbReference type="EMBL" id="TKA81589.1"/>
    </source>
</evidence>
<dbReference type="AlphaFoldDB" id="A0A4V5NI41"/>
<accession>A0A4V5NI41</accession>
<sequence length="129" mass="14962">MNSARTSLWPQSMHFVTTTLNRDDVRRLLIGKNWTNPKQFYTSNSAYQRLGPTSREIPPAWNPLWDASKENSKFQYTQTMDPVPRQPTYIKAELGFVTNVVRWANEAEITAPTAQMAVIWNKLDPDFRT</sequence>
<protein>
    <submittedName>
        <fullName evidence="1">Uncharacterized protein</fullName>
    </submittedName>
</protein>
<proteinExistence type="predicted"/>
<comment type="caution">
    <text evidence="1">The sequence shown here is derived from an EMBL/GenBank/DDBJ whole genome shotgun (WGS) entry which is preliminary data.</text>
</comment>
<keyword evidence="2" id="KW-1185">Reference proteome</keyword>
<gene>
    <name evidence="1" type="ORF">B0A49_00361</name>
</gene>
<evidence type="ECO:0000313" key="2">
    <source>
        <dbReference type="Proteomes" id="UP000308768"/>
    </source>
</evidence>
<organism evidence="1 2">
    <name type="scientific">Cryomyces minteri</name>
    <dbReference type="NCBI Taxonomy" id="331657"/>
    <lineage>
        <taxon>Eukaryota</taxon>
        <taxon>Fungi</taxon>
        <taxon>Dikarya</taxon>
        <taxon>Ascomycota</taxon>
        <taxon>Pezizomycotina</taxon>
        <taxon>Dothideomycetes</taxon>
        <taxon>Dothideomycetes incertae sedis</taxon>
        <taxon>Cryomyces</taxon>
    </lineage>
</organism>
<reference evidence="1 2" key="1">
    <citation type="submission" date="2017-03" db="EMBL/GenBank/DDBJ databases">
        <title>Genomes of endolithic fungi from Antarctica.</title>
        <authorList>
            <person name="Coleine C."/>
            <person name="Masonjones S."/>
            <person name="Stajich J.E."/>
        </authorList>
    </citation>
    <scope>NUCLEOTIDE SEQUENCE [LARGE SCALE GENOMIC DNA]</scope>
    <source>
        <strain evidence="1 2">CCFEE 5187</strain>
    </source>
</reference>
<dbReference type="Proteomes" id="UP000308768">
    <property type="component" value="Unassembled WGS sequence"/>
</dbReference>
<dbReference type="EMBL" id="NAJN01000020">
    <property type="protein sequence ID" value="TKA81589.1"/>
    <property type="molecule type" value="Genomic_DNA"/>
</dbReference>